<protein>
    <submittedName>
        <fullName evidence="1">Uncharacterized protein</fullName>
    </submittedName>
</protein>
<accession>A0ACC0FJU0</accession>
<sequence>METKQRTPLKFLFPLIYAPVLPLNQISTILRANEPADGGSRKPWLTAILKHLPVCRYHMRLDTPATT</sequence>
<gene>
    <name evidence="1" type="ORF">LOK49_LG13G00366</name>
</gene>
<evidence type="ECO:0000313" key="1">
    <source>
        <dbReference type="EMBL" id="KAI7987666.1"/>
    </source>
</evidence>
<evidence type="ECO:0000313" key="2">
    <source>
        <dbReference type="Proteomes" id="UP001060215"/>
    </source>
</evidence>
<proteinExistence type="predicted"/>
<dbReference type="Proteomes" id="UP001060215">
    <property type="component" value="Chromosome 14"/>
</dbReference>
<dbReference type="EMBL" id="CM045771">
    <property type="protein sequence ID" value="KAI7987666.1"/>
    <property type="molecule type" value="Genomic_DNA"/>
</dbReference>
<comment type="caution">
    <text evidence="1">The sequence shown here is derived from an EMBL/GenBank/DDBJ whole genome shotgun (WGS) entry which is preliminary data.</text>
</comment>
<keyword evidence="2" id="KW-1185">Reference proteome</keyword>
<name>A0ACC0FJU0_9ERIC</name>
<organism evidence="1 2">
    <name type="scientific">Camellia lanceoleosa</name>
    <dbReference type="NCBI Taxonomy" id="1840588"/>
    <lineage>
        <taxon>Eukaryota</taxon>
        <taxon>Viridiplantae</taxon>
        <taxon>Streptophyta</taxon>
        <taxon>Embryophyta</taxon>
        <taxon>Tracheophyta</taxon>
        <taxon>Spermatophyta</taxon>
        <taxon>Magnoliopsida</taxon>
        <taxon>eudicotyledons</taxon>
        <taxon>Gunneridae</taxon>
        <taxon>Pentapetalae</taxon>
        <taxon>asterids</taxon>
        <taxon>Ericales</taxon>
        <taxon>Theaceae</taxon>
        <taxon>Camellia</taxon>
    </lineage>
</organism>
<reference evidence="1 2" key="1">
    <citation type="journal article" date="2022" name="Plant J.">
        <title>Chromosome-level genome of Camellia lanceoleosa provides a valuable resource for understanding genome evolution and self-incompatibility.</title>
        <authorList>
            <person name="Gong W."/>
            <person name="Xiao S."/>
            <person name="Wang L."/>
            <person name="Liao Z."/>
            <person name="Chang Y."/>
            <person name="Mo W."/>
            <person name="Hu G."/>
            <person name="Li W."/>
            <person name="Zhao G."/>
            <person name="Zhu H."/>
            <person name="Hu X."/>
            <person name="Ji K."/>
            <person name="Xiang X."/>
            <person name="Song Q."/>
            <person name="Yuan D."/>
            <person name="Jin S."/>
            <person name="Zhang L."/>
        </authorList>
    </citation>
    <scope>NUCLEOTIDE SEQUENCE [LARGE SCALE GENOMIC DNA]</scope>
    <source>
        <strain evidence="1">SQ_2022a</strain>
    </source>
</reference>